<organism evidence="2">
    <name type="scientific">Staphylothermus marinus</name>
    <dbReference type="NCBI Taxonomy" id="2280"/>
    <lineage>
        <taxon>Archaea</taxon>
        <taxon>Thermoproteota</taxon>
        <taxon>Thermoprotei</taxon>
        <taxon>Desulfurococcales</taxon>
        <taxon>Desulfurococcaceae</taxon>
        <taxon>Staphylothermus</taxon>
    </lineage>
</organism>
<reference evidence="2" key="1">
    <citation type="journal article" date="2020" name="mSystems">
        <title>Genome- and Community-Level Interaction Insights into Carbon Utilization and Element Cycling Functions of Hydrothermarchaeota in Hydrothermal Sediment.</title>
        <authorList>
            <person name="Zhou Z."/>
            <person name="Liu Y."/>
            <person name="Xu W."/>
            <person name="Pan J."/>
            <person name="Luo Z.H."/>
            <person name="Li M."/>
        </authorList>
    </citation>
    <scope>NUCLEOTIDE SEQUENCE [LARGE SCALE GENOMIC DNA]</scope>
    <source>
        <strain evidence="1">SpSt-638</strain>
        <strain evidence="2">SpSt-648</strain>
    </source>
</reference>
<gene>
    <name evidence="1" type="ORF">ENU09_00630</name>
    <name evidence="2" type="ORF">ENU20_01560</name>
</gene>
<dbReference type="Gene3D" id="6.10.140.1230">
    <property type="match status" value="1"/>
</dbReference>
<dbReference type="EMBL" id="DTBP01000013">
    <property type="protein sequence ID" value="HGQ73751.1"/>
    <property type="molecule type" value="Genomic_DNA"/>
</dbReference>
<name>A0A7C4NMU3_STAMA</name>
<comment type="caution">
    <text evidence="2">The sequence shown here is derived from an EMBL/GenBank/DDBJ whole genome shotgun (WGS) entry which is preliminary data.</text>
</comment>
<evidence type="ECO:0000313" key="1">
    <source>
        <dbReference type="EMBL" id="HGQ59222.1"/>
    </source>
</evidence>
<dbReference type="EMBL" id="DTBE01000017">
    <property type="protein sequence ID" value="HGQ59222.1"/>
    <property type="molecule type" value="Genomic_DNA"/>
</dbReference>
<protein>
    <submittedName>
        <fullName evidence="2">Uncharacterized protein</fullName>
    </submittedName>
</protein>
<dbReference type="AlphaFoldDB" id="A0A7C4NMU3"/>
<proteinExistence type="predicted"/>
<accession>A0A7C4NMU3</accession>
<evidence type="ECO:0000313" key="2">
    <source>
        <dbReference type="EMBL" id="HGQ73751.1"/>
    </source>
</evidence>
<sequence>MFGKKDETIGEKFKQILRGGDKEPIEKKVILAHYKVKGSISRIDGYIGRLEQRDKELFQTIIDSLIKRDDRRAKMYAREVAEIRKISKQLLTVRYALEQVALKLETFLVFGGAISDLKQIVGIMREAVNITKPLAPDVWIDLQYALKELETSLTAGLAGFAAELDVGLDTEAKKVLEEAKLAAEQSIKERYAELPKLLGEEVKDEAKATT</sequence>